<accession>A0ABZ3FK85</accession>
<dbReference type="NCBIfam" id="TIGR02401">
    <property type="entry name" value="trehalose_TreY"/>
    <property type="match status" value="1"/>
</dbReference>
<dbReference type="CDD" id="cd11336">
    <property type="entry name" value="AmyAc_MTSase"/>
    <property type="match status" value="1"/>
</dbReference>
<dbReference type="SMART" id="SM00642">
    <property type="entry name" value="Aamy"/>
    <property type="match status" value="1"/>
</dbReference>
<protein>
    <submittedName>
        <fullName evidence="2">Malto-oligosyltrehalose synthase</fullName>
        <ecNumber evidence="2">5.4.99.15</ecNumber>
    </submittedName>
</protein>
<sequence>MRTPTSTYRLQIRPSLTLADAADLTDYLVDLGVDAVYLSPVLTATTGSDHGYDTVDPTTIDPARGGEEGWRRLVDAAHAKGLKVVLDIVPNHLGISVPAENPAWWDVLTHGRDSAYAPWFDINWDAGPLHLPVLGDDGFEALQVVSTDSGAELRYHEHRFPIAPGTYAEGDSVADVHARQHYRLAHWETGNTELNYRRFFAVTTLAGVRQEDPTVFEQTHERIFRMIREGDVDGLRVDHPDGLVDPEDYFDGLAAAATGLWITAEKILEHGEELPDSWLIHGTTGYDAMTEINQVFIDPAGEETFTDFQRTLVGDERDLAAHILHGKTQAATILLPAERDRLTRLVPDLPAEEVRRALTSIAAHLEVYRSYVPVGIERLHAAATAAREEHPDLAPTIDLLVLRLADPTAEVARRFQQFSGAVMAKGVEDTAYYRANRFVALNEVGGNPAQFGMEPDAFHRAMARRQEHQPKSMTSLSTHDTKRGEDVRARLAVLAELRELVTPWLEEFIDRSGITDRSFANLLGQVFLGAGLIERERMHAYAEKAMREAFTGTSWTHPDAEFEAQVHAAVDLAYDDENLNDGLCRLLALIEQPGWANSLGQKLVQLTMPGIPDVYQGTELWDDSLVDPDNRRPVDFAARRALLDLTEAPWIDGTGAAKFWVVRQALRLRRERSDLFTGYAPVVASGTSAHHLLAFDRGGAITAVTRLPYTLSTDHHGWADTVLPLEGTWRDVLTGAVHTGDTKPDELFGHYPVALLVRD</sequence>
<dbReference type="PANTHER" id="PTHR10357">
    <property type="entry name" value="ALPHA-AMYLASE FAMILY MEMBER"/>
    <property type="match status" value="1"/>
</dbReference>
<dbReference type="SUPFAM" id="SSF51445">
    <property type="entry name" value="(Trans)glycosidases"/>
    <property type="match status" value="1"/>
</dbReference>
<dbReference type="EC" id="5.4.99.15" evidence="2"/>
<dbReference type="Pfam" id="PF00128">
    <property type="entry name" value="Alpha-amylase"/>
    <property type="match status" value="1"/>
</dbReference>
<dbReference type="RefSeq" id="WP_425307877.1">
    <property type="nucleotide sequence ID" value="NZ_CP154795.1"/>
</dbReference>
<feature type="domain" description="Glycosyl hydrolase family 13 catalytic" evidence="1">
    <location>
        <begin position="11"/>
        <end position="364"/>
    </location>
</feature>
<dbReference type="Gene3D" id="3.20.20.80">
    <property type="entry name" value="Glycosidases"/>
    <property type="match status" value="1"/>
</dbReference>
<dbReference type="InterPro" id="IPR012767">
    <property type="entry name" value="Trehalose_TreY"/>
</dbReference>
<dbReference type="GO" id="GO:0047470">
    <property type="term" value="F:(1,4)-alpha-D-glucan 1-alpha-D-glucosylmutase activity"/>
    <property type="evidence" value="ECO:0007669"/>
    <property type="project" value="UniProtKB-EC"/>
</dbReference>
<organism evidence="2 3">
    <name type="scientific">Ammonicoccus fulvus</name>
    <dbReference type="NCBI Taxonomy" id="3138240"/>
    <lineage>
        <taxon>Bacteria</taxon>
        <taxon>Bacillati</taxon>
        <taxon>Actinomycetota</taxon>
        <taxon>Actinomycetes</taxon>
        <taxon>Propionibacteriales</taxon>
        <taxon>Propionibacteriaceae</taxon>
        <taxon>Ammonicoccus</taxon>
    </lineage>
</organism>
<reference evidence="2 3" key="1">
    <citation type="submission" date="2024-04" db="EMBL/GenBank/DDBJ databases">
        <title>Isolation of an actinomycete strain from pig manure.</title>
        <authorList>
            <person name="Gong T."/>
            <person name="Yu Z."/>
            <person name="An M."/>
            <person name="Wei C."/>
            <person name="Yang W."/>
            <person name="Liu L."/>
        </authorList>
    </citation>
    <scope>NUCLEOTIDE SEQUENCE [LARGE SCALE GENOMIC DNA]</scope>
    <source>
        <strain evidence="2 3">ZF39</strain>
    </source>
</reference>
<dbReference type="Gene3D" id="3.30.1590.10">
    <property type="entry name" value="Maltooligosyl trehalose synthase, domain 2"/>
    <property type="match status" value="1"/>
</dbReference>
<dbReference type="Gene3D" id="1.10.150.200">
    <property type="entry name" value="Maltooligosyl trehalose synthase, domain 3"/>
    <property type="match status" value="1"/>
</dbReference>
<keyword evidence="2" id="KW-0413">Isomerase</keyword>
<gene>
    <name evidence="2" type="primary">treY</name>
    <name evidence="2" type="ORF">AADG42_03690</name>
</gene>
<dbReference type="InterPro" id="IPR006047">
    <property type="entry name" value="GH13_cat_dom"/>
</dbReference>
<evidence type="ECO:0000313" key="2">
    <source>
        <dbReference type="EMBL" id="XAN06448.1"/>
    </source>
</evidence>
<evidence type="ECO:0000313" key="3">
    <source>
        <dbReference type="Proteomes" id="UP001442841"/>
    </source>
</evidence>
<dbReference type="Proteomes" id="UP001442841">
    <property type="component" value="Chromosome"/>
</dbReference>
<name>A0ABZ3FK85_9ACTN</name>
<dbReference type="InterPro" id="IPR013797">
    <property type="entry name" value="Maltooligo_trehalose_synth_4"/>
</dbReference>
<dbReference type="EMBL" id="CP154795">
    <property type="protein sequence ID" value="XAN06448.1"/>
    <property type="molecule type" value="Genomic_DNA"/>
</dbReference>
<dbReference type="PANTHER" id="PTHR10357:SF216">
    <property type="entry name" value="MALTOOLIGOSYL TREHALOSE SYNTHASE-RELATED"/>
    <property type="match status" value="1"/>
</dbReference>
<dbReference type="Gene3D" id="1.10.10.470">
    <property type="entry name" value="Maltooligosyl trehalose synthase, domain 4"/>
    <property type="match status" value="1"/>
</dbReference>
<evidence type="ECO:0000259" key="1">
    <source>
        <dbReference type="SMART" id="SM00642"/>
    </source>
</evidence>
<proteinExistence type="predicted"/>
<dbReference type="InterPro" id="IPR017853">
    <property type="entry name" value="GH"/>
</dbReference>
<keyword evidence="3" id="KW-1185">Reference proteome</keyword>